<dbReference type="EMBL" id="SDEE01000080">
    <property type="protein sequence ID" value="RXW22200.1"/>
    <property type="molecule type" value="Genomic_DNA"/>
</dbReference>
<keyword evidence="1" id="KW-0472">Membrane</keyword>
<evidence type="ECO:0000256" key="1">
    <source>
        <dbReference type="SAM" id="Phobius"/>
    </source>
</evidence>
<keyword evidence="1" id="KW-0812">Transmembrane</keyword>
<reference evidence="2 3" key="1">
    <citation type="submission" date="2019-01" db="EMBL/GenBank/DDBJ databases">
        <title>Draft genome sequence of Psathyrella aberdarensis IHI B618.</title>
        <authorList>
            <person name="Buettner E."/>
            <person name="Kellner H."/>
        </authorList>
    </citation>
    <scope>NUCLEOTIDE SEQUENCE [LARGE SCALE GENOMIC DNA]</scope>
    <source>
        <strain evidence="2 3">IHI B618</strain>
    </source>
</reference>
<dbReference type="Proteomes" id="UP000290288">
    <property type="component" value="Unassembled WGS sequence"/>
</dbReference>
<gene>
    <name evidence="2" type="ORF">EST38_g3666</name>
</gene>
<evidence type="ECO:0000313" key="2">
    <source>
        <dbReference type="EMBL" id="RXW22200.1"/>
    </source>
</evidence>
<keyword evidence="1" id="KW-1133">Transmembrane helix</keyword>
<proteinExistence type="predicted"/>
<organism evidence="2 3">
    <name type="scientific">Candolleomyces aberdarensis</name>
    <dbReference type="NCBI Taxonomy" id="2316362"/>
    <lineage>
        <taxon>Eukaryota</taxon>
        <taxon>Fungi</taxon>
        <taxon>Dikarya</taxon>
        <taxon>Basidiomycota</taxon>
        <taxon>Agaricomycotina</taxon>
        <taxon>Agaricomycetes</taxon>
        <taxon>Agaricomycetidae</taxon>
        <taxon>Agaricales</taxon>
        <taxon>Agaricineae</taxon>
        <taxon>Psathyrellaceae</taxon>
        <taxon>Candolleomyces</taxon>
    </lineage>
</organism>
<evidence type="ECO:0000313" key="3">
    <source>
        <dbReference type="Proteomes" id="UP000290288"/>
    </source>
</evidence>
<sequence length="120" mass="13004">MTARFQWPINCKQLATILSAFKPKQCFFCDLPTLTARQAIMNLKPLTLSTMIIVVSTLASVAAAATIPNPAGLLPKEVVNGTPGVQAKSKDHKLAAPAGIPFIWTREDDWVRSPSRVESS</sequence>
<feature type="transmembrane region" description="Helical" evidence="1">
    <location>
        <begin position="46"/>
        <end position="67"/>
    </location>
</feature>
<accession>A0A4Q2DPD6</accession>
<dbReference type="AlphaFoldDB" id="A0A4Q2DPD6"/>
<comment type="caution">
    <text evidence="2">The sequence shown here is derived from an EMBL/GenBank/DDBJ whole genome shotgun (WGS) entry which is preliminary data.</text>
</comment>
<dbReference type="OrthoDB" id="10411157at2759"/>
<protein>
    <submittedName>
        <fullName evidence="2">Uncharacterized protein</fullName>
    </submittedName>
</protein>
<name>A0A4Q2DPD6_9AGAR</name>
<keyword evidence="3" id="KW-1185">Reference proteome</keyword>